<organism evidence="1 2">
    <name type="scientific">Kitasatospora atroaurantiaca</name>
    <dbReference type="NCBI Taxonomy" id="285545"/>
    <lineage>
        <taxon>Bacteria</taxon>
        <taxon>Bacillati</taxon>
        <taxon>Actinomycetota</taxon>
        <taxon>Actinomycetes</taxon>
        <taxon>Kitasatosporales</taxon>
        <taxon>Streptomycetaceae</taxon>
        <taxon>Kitasatospora</taxon>
    </lineage>
</organism>
<accession>A0A561ES39</accession>
<sequence length="366" mass="40925">MSSAADPILELPYGARPDPEEFLRAAMRWHFSPETGSPFWLALAETLDFDPVADIRTFEDLSKFPNVANRLRDVPVEDLIPRGYGPKPEIVGVYDSGGTTGAPKRVLMLREWLDLLLAHSSAQLDAHGVPRDLNYLMVVPSGPHMVGETFQRMVHDRGGLPFTVDVDPRWVKKLIARGEKAEAAAYTEHLVDQLAFTLESQDIGVLILTPPTLERLSRRDELVALVRKKVKAIIWVGTQLDADTRHLYRTELFPETVFVSGFGNTMTLGHVTERPGLTDDDPCVYDPFSPYITYRVIDGDSGEPVEYGERGRVVMHYIGKSLLLPNNLERDYATRIRPLDGQVGDAIADIAPVKEFDNETVIEGVY</sequence>
<dbReference type="Gene3D" id="3.40.50.12780">
    <property type="entry name" value="N-terminal domain of ligase-like"/>
    <property type="match status" value="1"/>
</dbReference>
<dbReference type="InterPro" id="IPR042099">
    <property type="entry name" value="ANL_N_sf"/>
</dbReference>
<name>A0A561ES39_9ACTN</name>
<reference evidence="1 2" key="1">
    <citation type="submission" date="2019-06" db="EMBL/GenBank/DDBJ databases">
        <title>Sequencing the genomes of 1000 actinobacteria strains.</title>
        <authorList>
            <person name="Klenk H.-P."/>
        </authorList>
    </citation>
    <scope>NUCLEOTIDE SEQUENCE [LARGE SCALE GENOMIC DNA]</scope>
    <source>
        <strain evidence="1 2">DSM 41649</strain>
    </source>
</reference>
<dbReference type="EMBL" id="VIVR01000001">
    <property type="protein sequence ID" value="TWE18414.1"/>
    <property type="molecule type" value="Genomic_DNA"/>
</dbReference>
<protein>
    <submittedName>
        <fullName evidence="1">AMP-binding enzyme</fullName>
    </submittedName>
</protein>
<evidence type="ECO:0000313" key="2">
    <source>
        <dbReference type="Proteomes" id="UP000318416"/>
    </source>
</evidence>
<dbReference type="Proteomes" id="UP000318416">
    <property type="component" value="Unassembled WGS sequence"/>
</dbReference>
<dbReference type="OrthoDB" id="179194at2"/>
<proteinExistence type="predicted"/>
<comment type="caution">
    <text evidence="1">The sequence shown here is derived from an EMBL/GenBank/DDBJ whole genome shotgun (WGS) entry which is preliminary data.</text>
</comment>
<dbReference type="AlphaFoldDB" id="A0A561ES39"/>
<dbReference type="RefSeq" id="WP_145791690.1">
    <property type="nucleotide sequence ID" value="NZ_BAAABR010000006.1"/>
</dbReference>
<dbReference type="SUPFAM" id="SSF56801">
    <property type="entry name" value="Acetyl-CoA synthetase-like"/>
    <property type="match status" value="1"/>
</dbReference>
<evidence type="ECO:0000313" key="1">
    <source>
        <dbReference type="EMBL" id="TWE18414.1"/>
    </source>
</evidence>
<gene>
    <name evidence="1" type="ORF">FB465_3487</name>
</gene>
<keyword evidence="2" id="KW-1185">Reference proteome</keyword>